<dbReference type="PANTHER" id="PTHR23424:SF23">
    <property type="entry name" value="PROTEIN SAAL1"/>
    <property type="match status" value="1"/>
</dbReference>
<dbReference type="InterPro" id="IPR052464">
    <property type="entry name" value="Synovial_Prolif_Regulator"/>
</dbReference>
<evidence type="ECO:0000256" key="4">
    <source>
        <dbReference type="SAM" id="MobiDB-lite"/>
    </source>
</evidence>
<comment type="similarity">
    <text evidence="3">Belongs to the SAAL1 family.</text>
</comment>
<dbReference type="SUPFAM" id="SSF48371">
    <property type="entry name" value="ARM repeat"/>
    <property type="match status" value="1"/>
</dbReference>
<dbReference type="Proteomes" id="UP001181693">
    <property type="component" value="Unassembled WGS sequence"/>
</dbReference>
<keyword evidence="2" id="KW-0539">Nucleus</keyword>
<evidence type="ECO:0000256" key="1">
    <source>
        <dbReference type="ARBA" id="ARBA00004123"/>
    </source>
</evidence>
<dbReference type="EMBL" id="DYDO01000010">
    <property type="protein sequence ID" value="DBA17596.1"/>
    <property type="molecule type" value="Genomic_DNA"/>
</dbReference>
<evidence type="ECO:0000313" key="6">
    <source>
        <dbReference type="Proteomes" id="UP001181693"/>
    </source>
</evidence>
<feature type="compositionally biased region" description="Acidic residues" evidence="4">
    <location>
        <begin position="29"/>
        <end position="38"/>
    </location>
</feature>
<evidence type="ECO:0000256" key="2">
    <source>
        <dbReference type="ARBA" id="ARBA00023242"/>
    </source>
</evidence>
<dbReference type="GO" id="GO:0005654">
    <property type="term" value="C:nucleoplasm"/>
    <property type="evidence" value="ECO:0007669"/>
    <property type="project" value="TreeGrafter"/>
</dbReference>
<dbReference type="PANTHER" id="PTHR23424">
    <property type="entry name" value="SERUM AMYLOID A"/>
    <property type="match status" value="1"/>
</dbReference>
<accession>A0AAV2ZIY8</accession>
<name>A0AAV2ZIY8_PYXAD</name>
<feature type="region of interest" description="Disordered" evidence="4">
    <location>
        <begin position="1"/>
        <end position="63"/>
    </location>
</feature>
<evidence type="ECO:0000256" key="3">
    <source>
        <dbReference type="ARBA" id="ARBA00038401"/>
    </source>
</evidence>
<comment type="caution">
    <text evidence="5">The sequence shown here is derived from an EMBL/GenBank/DDBJ whole genome shotgun (WGS) entry which is preliminary data.</text>
</comment>
<keyword evidence="6" id="KW-1185">Reference proteome</keyword>
<proteinExistence type="inferred from homology"/>
<organism evidence="5 6">
    <name type="scientific">Pyxicephalus adspersus</name>
    <name type="common">African bullfrog</name>
    <dbReference type="NCBI Taxonomy" id="30357"/>
    <lineage>
        <taxon>Eukaryota</taxon>
        <taxon>Metazoa</taxon>
        <taxon>Chordata</taxon>
        <taxon>Craniata</taxon>
        <taxon>Vertebrata</taxon>
        <taxon>Euteleostomi</taxon>
        <taxon>Amphibia</taxon>
        <taxon>Batrachia</taxon>
        <taxon>Anura</taxon>
        <taxon>Neobatrachia</taxon>
        <taxon>Ranoidea</taxon>
        <taxon>Pyxicephalidae</taxon>
        <taxon>Pyxicephalinae</taxon>
        <taxon>Pyxicephalus</taxon>
    </lineage>
</organism>
<dbReference type="AlphaFoldDB" id="A0AAV2ZIY8"/>
<protein>
    <recommendedName>
        <fullName evidence="7">Protein SAAL1</fullName>
    </recommendedName>
</protein>
<reference evidence="5" key="1">
    <citation type="thesis" date="2020" institute="ProQuest LLC" country="789 East Eisenhower Parkway, Ann Arbor, MI, USA">
        <title>Comparative Genomics and Chromosome Evolution.</title>
        <authorList>
            <person name="Mudd A.B."/>
        </authorList>
    </citation>
    <scope>NUCLEOTIDE SEQUENCE</scope>
    <source>
        <strain evidence="5">1538</strain>
        <tissue evidence="5">Blood</tissue>
    </source>
</reference>
<evidence type="ECO:0008006" key="7">
    <source>
        <dbReference type="Google" id="ProtNLM"/>
    </source>
</evidence>
<dbReference type="GO" id="GO:1901647">
    <property type="term" value="P:positive regulation of synoviocyte proliferation"/>
    <property type="evidence" value="ECO:0007669"/>
    <property type="project" value="TreeGrafter"/>
</dbReference>
<dbReference type="InterPro" id="IPR016024">
    <property type="entry name" value="ARM-type_fold"/>
</dbReference>
<sequence>MDRDEGYSSPQKVPSIYTVDRNLFPSNSSDEDEDDGQEEPYRAPRNPSPLSSDDDMVGLPPPTESTIGNTMYCKHWFFAALTRIINFVKEHEDQSLEEEETNPEMEADMENEICKVWDMCMDEEVSRFLLENNIIGIILGVVAKSKCKRLVEICVGILANMACFKDICMTITTNEDVGLVVFFLYSDTDPSTLLETTRLLLTCLSHTEVLGIWMERIRNHPSIRHNLFFIMSSSTNVDLLYKVGELVDKLFDMDEDLMINWIKACQQPEAADAEGVIRPAMPVVPTLLEASKQLRIDSPEGLNVYMHLLQLVTTVDEGVKSIVLNLDVGKETWKLLFELATQDLFQPDDPPLVVVEQKAILVAVFSVLSLIYSSQMCQEFTEPGKNLPLIISLMCVLENLEIYGEFHSDHLSVQGGPDAAIRADPQLRMLKDVCCEFLSNIFWVLKKENILEALGQKHVTEEKCLCTLRNMLPVYNPSVNRFLTVLAEANQELSDTMRKKLAAMMQ</sequence>
<comment type="subcellular location">
    <subcellularLocation>
        <location evidence="1">Nucleus</location>
    </subcellularLocation>
</comment>
<evidence type="ECO:0000313" key="5">
    <source>
        <dbReference type="EMBL" id="DBA17596.1"/>
    </source>
</evidence>
<gene>
    <name evidence="5" type="ORF">GDO54_003020</name>
</gene>